<evidence type="ECO:0000313" key="6">
    <source>
        <dbReference type="EMBL" id="SHG84741.1"/>
    </source>
</evidence>
<evidence type="ECO:0000313" key="7">
    <source>
        <dbReference type="Proteomes" id="UP000184211"/>
    </source>
</evidence>
<gene>
    <name evidence="6" type="ORF">SAMN04488044_1426</name>
</gene>
<evidence type="ECO:0000256" key="2">
    <source>
        <dbReference type="ARBA" id="ARBA00023125"/>
    </source>
</evidence>
<dbReference type="Pfam" id="PF21993">
    <property type="entry name" value="TetR_C_13_2"/>
    <property type="match status" value="1"/>
</dbReference>
<sequence length="178" mass="19212">MDRRTAILDSAERRARKGGYYGFSFRDIAEDVGVKSASVHYHFPTKEALVEALGERYLERAKEALGNPADHPGVEGVQRVADLFLTANETDDLMCLCGIFGAELAALPAAIQPKIAAYFDYLTEWLTAALGVGAEPAHAQAVVAALEGGLILSRTKDDPAVLRTIVQLLQTGQKVRLS</sequence>
<dbReference type="Proteomes" id="UP000184211">
    <property type="component" value="Unassembled WGS sequence"/>
</dbReference>
<keyword evidence="1" id="KW-0805">Transcription regulation</keyword>
<dbReference type="SUPFAM" id="SSF46689">
    <property type="entry name" value="Homeodomain-like"/>
    <property type="match status" value="1"/>
</dbReference>
<keyword evidence="3" id="KW-0804">Transcription</keyword>
<evidence type="ECO:0000256" key="3">
    <source>
        <dbReference type="ARBA" id="ARBA00023163"/>
    </source>
</evidence>
<dbReference type="Gene3D" id="1.10.357.10">
    <property type="entry name" value="Tetracycline Repressor, domain 2"/>
    <property type="match status" value="1"/>
</dbReference>
<dbReference type="GO" id="GO:0003677">
    <property type="term" value="F:DNA binding"/>
    <property type="evidence" value="ECO:0007669"/>
    <property type="project" value="UniProtKB-UniRule"/>
</dbReference>
<protein>
    <submittedName>
        <fullName evidence="6">Transcriptional regulator, TetR family</fullName>
    </submittedName>
</protein>
<feature type="DNA-binding region" description="H-T-H motif" evidence="4">
    <location>
        <begin position="24"/>
        <end position="43"/>
    </location>
</feature>
<dbReference type="Pfam" id="PF00440">
    <property type="entry name" value="TetR_N"/>
    <property type="match status" value="1"/>
</dbReference>
<dbReference type="InterPro" id="IPR001647">
    <property type="entry name" value="HTH_TetR"/>
</dbReference>
<dbReference type="PANTHER" id="PTHR47506:SF1">
    <property type="entry name" value="HTH-TYPE TRANSCRIPTIONAL REGULATOR YJDC"/>
    <property type="match status" value="1"/>
</dbReference>
<dbReference type="OrthoDB" id="9809772at2"/>
<keyword evidence="2 4" id="KW-0238">DNA-binding</keyword>
<keyword evidence="7" id="KW-1185">Reference proteome</keyword>
<feature type="domain" description="HTH tetR-type" evidence="5">
    <location>
        <begin position="1"/>
        <end position="61"/>
    </location>
</feature>
<dbReference type="AlphaFoldDB" id="A0A1M5N5F0"/>
<dbReference type="STRING" id="870908.SAMN04488044_1426"/>
<name>A0A1M5N5F0_9RHOB</name>
<dbReference type="RefSeq" id="WP_072792023.1">
    <property type="nucleotide sequence ID" value="NZ_FQWM01000002.1"/>
</dbReference>
<organism evidence="6 7">
    <name type="scientific">Cognatishimia maritima</name>
    <dbReference type="NCBI Taxonomy" id="870908"/>
    <lineage>
        <taxon>Bacteria</taxon>
        <taxon>Pseudomonadati</taxon>
        <taxon>Pseudomonadota</taxon>
        <taxon>Alphaproteobacteria</taxon>
        <taxon>Rhodobacterales</taxon>
        <taxon>Paracoccaceae</taxon>
        <taxon>Cognatishimia</taxon>
    </lineage>
</organism>
<dbReference type="PANTHER" id="PTHR47506">
    <property type="entry name" value="TRANSCRIPTIONAL REGULATORY PROTEIN"/>
    <property type="match status" value="1"/>
</dbReference>
<dbReference type="PROSITE" id="PS50977">
    <property type="entry name" value="HTH_TETR_2"/>
    <property type="match status" value="1"/>
</dbReference>
<dbReference type="SUPFAM" id="SSF48498">
    <property type="entry name" value="Tetracyclin repressor-like, C-terminal domain"/>
    <property type="match status" value="1"/>
</dbReference>
<dbReference type="PRINTS" id="PR00455">
    <property type="entry name" value="HTHTETR"/>
</dbReference>
<accession>A0A1M5N5F0</accession>
<proteinExistence type="predicted"/>
<reference evidence="7" key="1">
    <citation type="submission" date="2016-11" db="EMBL/GenBank/DDBJ databases">
        <authorList>
            <person name="Varghese N."/>
            <person name="Submissions S."/>
        </authorList>
    </citation>
    <scope>NUCLEOTIDE SEQUENCE [LARGE SCALE GENOMIC DNA]</scope>
    <source>
        <strain evidence="7">DSM 28223</strain>
    </source>
</reference>
<evidence type="ECO:0000256" key="1">
    <source>
        <dbReference type="ARBA" id="ARBA00023015"/>
    </source>
</evidence>
<dbReference type="InterPro" id="IPR054156">
    <property type="entry name" value="YxaF_TetR_C"/>
</dbReference>
<dbReference type="InterPro" id="IPR036271">
    <property type="entry name" value="Tet_transcr_reg_TetR-rel_C_sf"/>
</dbReference>
<evidence type="ECO:0000259" key="5">
    <source>
        <dbReference type="PROSITE" id="PS50977"/>
    </source>
</evidence>
<evidence type="ECO:0000256" key="4">
    <source>
        <dbReference type="PROSITE-ProRule" id="PRU00335"/>
    </source>
</evidence>
<dbReference type="InterPro" id="IPR009057">
    <property type="entry name" value="Homeodomain-like_sf"/>
</dbReference>
<dbReference type="EMBL" id="FQWM01000002">
    <property type="protein sequence ID" value="SHG84741.1"/>
    <property type="molecule type" value="Genomic_DNA"/>
</dbReference>